<accession>A0ABU7A300</accession>
<sequence>MSVRRATFAPSKAAVSYQAAIQPREMETGVLAAWQHMLKGSEVPGGSMLLSVVLELSVKPGHQAVISSVCSPQIINCSLLQTFSIIYWAFYTQTEMGYFSALFCY</sequence>
<reference evidence="1 2" key="1">
    <citation type="submission" date="2021-07" db="EMBL/GenBank/DDBJ databases">
        <authorList>
            <person name="Palmer J.M."/>
        </authorList>
    </citation>
    <scope>NUCLEOTIDE SEQUENCE [LARGE SCALE GENOMIC DNA]</scope>
    <source>
        <strain evidence="1 2">AT_MEX2019</strain>
        <tissue evidence="1">Muscle</tissue>
    </source>
</reference>
<comment type="caution">
    <text evidence="1">The sequence shown here is derived from an EMBL/GenBank/DDBJ whole genome shotgun (WGS) entry which is preliminary data.</text>
</comment>
<proteinExistence type="predicted"/>
<dbReference type="EMBL" id="JAHUTI010000536">
    <property type="protein sequence ID" value="MED6232184.1"/>
    <property type="molecule type" value="Genomic_DNA"/>
</dbReference>
<name>A0ABU7A300_9TELE</name>
<keyword evidence="2" id="KW-1185">Reference proteome</keyword>
<gene>
    <name evidence="1" type="ORF">ATANTOWER_023855</name>
</gene>
<organism evidence="1 2">
    <name type="scientific">Ataeniobius toweri</name>
    <dbReference type="NCBI Taxonomy" id="208326"/>
    <lineage>
        <taxon>Eukaryota</taxon>
        <taxon>Metazoa</taxon>
        <taxon>Chordata</taxon>
        <taxon>Craniata</taxon>
        <taxon>Vertebrata</taxon>
        <taxon>Euteleostomi</taxon>
        <taxon>Actinopterygii</taxon>
        <taxon>Neopterygii</taxon>
        <taxon>Teleostei</taxon>
        <taxon>Neoteleostei</taxon>
        <taxon>Acanthomorphata</taxon>
        <taxon>Ovalentaria</taxon>
        <taxon>Atherinomorphae</taxon>
        <taxon>Cyprinodontiformes</taxon>
        <taxon>Goodeidae</taxon>
        <taxon>Ataeniobius</taxon>
    </lineage>
</organism>
<protein>
    <submittedName>
        <fullName evidence="1">Uncharacterized protein</fullName>
    </submittedName>
</protein>
<evidence type="ECO:0000313" key="1">
    <source>
        <dbReference type="EMBL" id="MED6232184.1"/>
    </source>
</evidence>
<evidence type="ECO:0000313" key="2">
    <source>
        <dbReference type="Proteomes" id="UP001345963"/>
    </source>
</evidence>
<dbReference type="Proteomes" id="UP001345963">
    <property type="component" value="Unassembled WGS sequence"/>
</dbReference>